<dbReference type="Gene3D" id="3.30.420.40">
    <property type="match status" value="2"/>
</dbReference>
<evidence type="ECO:0000259" key="1">
    <source>
        <dbReference type="Pfam" id="PF01869"/>
    </source>
</evidence>
<proteinExistence type="predicted"/>
<dbReference type="PANTHER" id="PTHR43190:SF3">
    <property type="entry name" value="N-ACETYL-D-GLUCOSAMINE KINASE"/>
    <property type="match status" value="1"/>
</dbReference>
<evidence type="ECO:0000313" key="3">
    <source>
        <dbReference type="Proteomes" id="UP001603978"/>
    </source>
</evidence>
<dbReference type="EMBL" id="JBICRM010000009">
    <property type="protein sequence ID" value="MFG1705065.1"/>
    <property type="molecule type" value="Genomic_DNA"/>
</dbReference>
<sequence length="311" mass="31565">MSGRYVGVDGGQSTLRLTVADSGVVHEAPGFTYPNPDPVSAMCETVRQAWAAVDRPGPVTRAVLGLTGLPARPEQRELLAGKIASVLRAEEVVLCADNVTAHAGALPGGHGVVLTIGTGVGCLAVDSATGTSSRVDGWGHLFGDDGSAFAIGRAGIAAVLRALDGRGPRTELSELARRRYGPAREMPALLYTSGATVDGTARFAPDVVAAAGLGDSAAGAIVAAAGRELAHTAATAVRTVSGDAPVPVAQTGRLVESGGRLVETFLAELAATCSRARPVRAAGTALDGACRLATTSDPAPYRSRLHIYRGL</sequence>
<dbReference type="RefSeq" id="WP_393166702.1">
    <property type="nucleotide sequence ID" value="NZ_JBICRM010000009.1"/>
</dbReference>
<protein>
    <submittedName>
        <fullName evidence="2">N-acetylglucosamine kinase</fullName>
    </submittedName>
</protein>
<keyword evidence="2" id="KW-0808">Transferase</keyword>
<keyword evidence="3" id="KW-1185">Reference proteome</keyword>
<accession>A0ABW7ACI6</accession>
<feature type="domain" description="ATPase BadF/BadG/BcrA/BcrD type" evidence="1">
    <location>
        <begin position="6"/>
        <end position="256"/>
    </location>
</feature>
<dbReference type="InterPro" id="IPR052519">
    <property type="entry name" value="Euk-type_GlcNAc_Kinase"/>
</dbReference>
<reference evidence="2 3" key="1">
    <citation type="submission" date="2024-10" db="EMBL/GenBank/DDBJ databases">
        <authorList>
            <person name="Topkara A.R."/>
            <person name="Saygin H."/>
        </authorList>
    </citation>
    <scope>NUCLEOTIDE SEQUENCE [LARGE SCALE GENOMIC DNA]</scope>
    <source>
        <strain evidence="2 3">M3C6</strain>
    </source>
</reference>
<dbReference type="Proteomes" id="UP001603978">
    <property type="component" value="Unassembled WGS sequence"/>
</dbReference>
<comment type="caution">
    <text evidence="2">The sequence shown here is derived from an EMBL/GenBank/DDBJ whole genome shotgun (WGS) entry which is preliminary data.</text>
</comment>
<dbReference type="Pfam" id="PF01869">
    <property type="entry name" value="BcrAD_BadFG"/>
    <property type="match status" value="1"/>
</dbReference>
<dbReference type="InterPro" id="IPR002731">
    <property type="entry name" value="ATPase_BadF"/>
</dbReference>
<keyword evidence="2" id="KW-0418">Kinase</keyword>
<gene>
    <name evidence="2" type="ORF">ACFLIM_17895</name>
</gene>
<dbReference type="InterPro" id="IPR043129">
    <property type="entry name" value="ATPase_NBD"/>
</dbReference>
<dbReference type="GO" id="GO:0016301">
    <property type="term" value="F:kinase activity"/>
    <property type="evidence" value="ECO:0007669"/>
    <property type="project" value="UniProtKB-KW"/>
</dbReference>
<dbReference type="PANTHER" id="PTHR43190">
    <property type="entry name" value="N-ACETYL-D-GLUCOSAMINE KINASE"/>
    <property type="match status" value="1"/>
</dbReference>
<dbReference type="SUPFAM" id="SSF53067">
    <property type="entry name" value="Actin-like ATPase domain"/>
    <property type="match status" value="1"/>
</dbReference>
<organism evidence="2 3">
    <name type="scientific">Nonomuraea marmarensis</name>
    <dbReference type="NCBI Taxonomy" id="3351344"/>
    <lineage>
        <taxon>Bacteria</taxon>
        <taxon>Bacillati</taxon>
        <taxon>Actinomycetota</taxon>
        <taxon>Actinomycetes</taxon>
        <taxon>Streptosporangiales</taxon>
        <taxon>Streptosporangiaceae</taxon>
        <taxon>Nonomuraea</taxon>
    </lineage>
</organism>
<evidence type="ECO:0000313" key="2">
    <source>
        <dbReference type="EMBL" id="MFG1705065.1"/>
    </source>
</evidence>
<name>A0ABW7ACI6_9ACTN</name>